<proteinExistence type="predicted"/>
<dbReference type="EMBL" id="KN824374">
    <property type="protein sequence ID" value="KIM21686.1"/>
    <property type="molecule type" value="Genomic_DNA"/>
</dbReference>
<dbReference type="Gene3D" id="3.40.50.300">
    <property type="entry name" value="P-loop containing nucleotide triphosphate hydrolases"/>
    <property type="match status" value="1"/>
</dbReference>
<dbReference type="STRING" id="933852.A0A0C3AR07"/>
<dbReference type="OrthoDB" id="2928561at2759"/>
<feature type="non-terminal residue" evidence="3">
    <location>
        <position position="1"/>
    </location>
</feature>
<keyword evidence="1" id="KW-0677">Repeat</keyword>
<evidence type="ECO:0000313" key="4">
    <source>
        <dbReference type="Proteomes" id="UP000054097"/>
    </source>
</evidence>
<dbReference type="Pfam" id="PF24883">
    <property type="entry name" value="NPHP3_N"/>
    <property type="match status" value="1"/>
</dbReference>
<dbReference type="HOGENOM" id="CLU_000288_6_8_1"/>
<dbReference type="Proteomes" id="UP000054097">
    <property type="component" value="Unassembled WGS sequence"/>
</dbReference>
<sequence>ECMKGTREDILSEIIDWASDFTAPNILWLKGYPGVGKSSVATSLIEKLRLIGRLGSSFFFKREMADVMTPRALWRRTAYDLSRRYLPIRKHIVALLKANEDILDTPNVYTLFRQLIVDSLTKSDDMPLERLPVVIIDALDECGG</sequence>
<accession>A0A0C3AR07</accession>
<evidence type="ECO:0000259" key="2">
    <source>
        <dbReference type="Pfam" id="PF24883"/>
    </source>
</evidence>
<dbReference type="SUPFAM" id="SSF52540">
    <property type="entry name" value="P-loop containing nucleoside triphosphate hydrolases"/>
    <property type="match status" value="1"/>
</dbReference>
<reference evidence="3 4" key="1">
    <citation type="submission" date="2014-04" db="EMBL/GenBank/DDBJ databases">
        <authorList>
            <consortium name="DOE Joint Genome Institute"/>
            <person name="Kuo A."/>
            <person name="Zuccaro A."/>
            <person name="Kohler A."/>
            <person name="Nagy L.G."/>
            <person name="Floudas D."/>
            <person name="Copeland A."/>
            <person name="Barry K.W."/>
            <person name="Cichocki N."/>
            <person name="Veneault-Fourrey C."/>
            <person name="LaButti K."/>
            <person name="Lindquist E.A."/>
            <person name="Lipzen A."/>
            <person name="Lundell T."/>
            <person name="Morin E."/>
            <person name="Murat C."/>
            <person name="Sun H."/>
            <person name="Tunlid A."/>
            <person name="Henrissat B."/>
            <person name="Grigoriev I.V."/>
            <person name="Hibbett D.S."/>
            <person name="Martin F."/>
            <person name="Nordberg H.P."/>
            <person name="Cantor M.N."/>
            <person name="Hua S.X."/>
        </authorList>
    </citation>
    <scope>NUCLEOTIDE SEQUENCE [LARGE SCALE GENOMIC DNA]</scope>
    <source>
        <strain evidence="3 4">MAFF 305830</strain>
    </source>
</reference>
<organism evidence="3 4">
    <name type="scientific">Serendipita vermifera MAFF 305830</name>
    <dbReference type="NCBI Taxonomy" id="933852"/>
    <lineage>
        <taxon>Eukaryota</taxon>
        <taxon>Fungi</taxon>
        <taxon>Dikarya</taxon>
        <taxon>Basidiomycota</taxon>
        <taxon>Agaricomycotina</taxon>
        <taxon>Agaricomycetes</taxon>
        <taxon>Sebacinales</taxon>
        <taxon>Serendipitaceae</taxon>
        <taxon>Serendipita</taxon>
    </lineage>
</organism>
<dbReference type="InterPro" id="IPR056884">
    <property type="entry name" value="NPHP3-like_N"/>
</dbReference>
<evidence type="ECO:0000313" key="3">
    <source>
        <dbReference type="EMBL" id="KIM21686.1"/>
    </source>
</evidence>
<evidence type="ECO:0000256" key="1">
    <source>
        <dbReference type="ARBA" id="ARBA00022737"/>
    </source>
</evidence>
<dbReference type="AlphaFoldDB" id="A0A0C3AR07"/>
<keyword evidence="4" id="KW-1185">Reference proteome</keyword>
<feature type="non-terminal residue" evidence="3">
    <location>
        <position position="144"/>
    </location>
</feature>
<protein>
    <recommendedName>
        <fullName evidence="2">Nephrocystin 3-like N-terminal domain-containing protein</fullName>
    </recommendedName>
</protein>
<name>A0A0C3AR07_SERVB</name>
<dbReference type="InterPro" id="IPR027417">
    <property type="entry name" value="P-loop_NTPase"/>
</dbReference>
<feature type="domain" description="Nephrocystin 3-like N-terminal" evidence="2">
    <location>
        <begin position="6"/>
        <end position="142"/>
    </location>
</feature>
<gene>
    <name evidence="3" type="ORF">M408DRAFT_58395</name>
</gene>
<reference evidence="4" key="2">
    <citation type="submission" date="2015-01" db="EMBL/GenBank/DDBJ databases">
        <title>Evolutionary Origins and Diversification of the Mycorrhizal Mutualists.</title>
        <authorList>
            <consortium name="DOE Joint Genome Institute"/>
            <consortium name="Mycorrhizal Genomics Consortium"/>
            <person name="Kohler A."/>
            <person name="Kuo A."/>
            <person name="Nagy L.G."/>
            <person name="Floudas D."/>
            <person name="Copeland A."/>
            <person name="Barry K.W."/>
            <person name="Cichocki N."/>
            <person name="Veneault-Fourrey C."/>
            <person name="LaButti K."/>
            <person name="Lindquist E.A."/>
            <person name="Lipzen A."/>
            <person name="Lundell T."/>
            <person name="Morin E."/>
            <person name="Murat C."/>
            <person name="Riley R."/>
            <person name="Ohm R."/>
            <person name="Sun H."/>
            <person name="Tunlid A."/>
            <person name="Henrissat B."/>
            <person name="Grigoriev I.V."/>
            <person name="Hibbett D.S."/>
            <person name="Martin F."/>
        </authorList>
    </citation>
    <scope>NUCLEOTIDE SEQUENCE [LARGE SCALE GENOMIC DNA]</scope>
    <source>
        <strain evidence="4">MAFF 305830</strain>
    </source>
</reference>